<proteinExistence type="inferred from homology"/>
<dbReference type="Gene3D" id="2.60.120.430">
    <property type="entry name" value="Galactose-binding lectin"/>
    <property type="match status" value="1"/>
</dbReference>
<dbReference type="Pfam" id="PF08547">
    <property type="entry name" value="CIA30"/>
    <property type="match status" value="1"/>
</dbReference>
<gene>
    <name evidence="3" type="ORF">ACFSSB_04200</name>
</gene>
<evidence type="ECO:0000313" key="3">
    <source>
        <dbReference type="EMBL" id="MFD2541510.1"/>
    </source>
</evidence>
<dbReference type="Proteomes" id="UP001597467">
    <property type="component" value="Unassembled WGS sequence"/>
</dbReference>
<accession>A0ABW5K1B2</accession>
<reference evidence="4" key="1">
    <citation type="journal article" date="2019" name="Int. J. Syst. Evol. Microbiol.">
        <title>The Global Catalogue of Microorganisms (GCM) 10K type strain sequencing project: providing services to taxonomists for standard genome sequencing and annotation.</title>
        <authorList>
            <consortium name="The Broad Institute Genomics Platform"/>
            <consortium name="The Broad Institute Genome Sequencing Center for Infectious Disease"/>
            <person name="Wu L."/>
            <person name="Ma J."/>
        </authorList>
    </citation>
    <scope>NUCLEOTIDE SEQUENCE [LARGE SCALE GENOMIC DNA]</scope>
    <source>
        <strain evidence="4">KCTC 42808</strain>
    </source>
</reference>
<dbReference type="PANTHER" id="PTHR13194:SF19">
    <property type="entry name" value="NAD(P)-BINDING ROSSMANN-FOLD SUPERFAMILY PROTEIN"/>
    <property type="match status" value="1"/>
</dbReference>
<evidence type="ECO:0000256" key="1">
    <source>
        <dbReference type="ARBA" id="ARBA00007884"/>
    </source>
</evidence>
<organism evidence="3 4">
    <name type="scientific">Lacinutrix gracilariae</name>
    <dbReference type="NCBI Taxonomy" id="1747198"/>
    <lineage>
        <taxon>Bacteria</taxon>
        <taxon>Pseudomonadati</taxon>
        <taxon>Bacteroidota</taxon>
        <taxon>Flavobacteriia</taxon>
        <taxon>Flavobacteriales</taxon>
        <taxon>Flavobacteriaceae</taxon>
        <taxon>Lacinutrix</taxon>
    </lineage>
</organism>
<dbReference type="InterPro" id="IPR013857">
    <property type="entry name" value="NADH-UbQ_OxRdtase-assoc_prot30"/>
</dbReference>
<feature type="domain" description="NADH:ubiquinone oxidoreductase intermediate-associated protein 30" evidence="2">
    <location>
        <begin position="15"/>
        <end position="161"/>
    </location>
</feature>
<dbReference type="EMBL" id="JBHULM010000007">
    <property type="protein sequence ID" value="MFD2541510.1"/>
    <property type="molecule type" value="Genomic_DNA"/>
</dbReference>
<name>A0ABW5K1B2_9FLAO</name>
<keyword evidence="4" id="KW-1185">Reference proteome</keyword>
<evidence type="ECO:0000259" key="2">
    <source>
        <dbReference type="Pfam" id="PF08547"/>
    </source>
</evidence>
<dbReference type="SUPFAM" id="SSF49785">
    <property type="entry name" value="Galactose-binding domain-like"/>
    <property type="match status" value="1"/>
</dbReference>
<evidence type="ECO:0000313" key="4">
    <source>
        <dbReference type="Proteomes" id="UP001597467"/>
    </source>
</evidence>
<comment type="caution">
    <text evidence="3">The sequence shown here is derived from an EMBL/GenBank/DDBJ whole genome shotgun (WGS) entry which is preliminary data.</text>
</comment>
<dbReference type="InterPro" id="IPR008979">
    <property type="entry name" value="Galactose-bd-like_sf"/>
</dbReference>
<protein>
    <submittedName>
        <fullName evidence="3">CIA30 family protein</fullName>
    </submittedName>
</protein>
<dbReference type="InterPro" id="IPR039131">
    <property type="entry name" value="NDUFAF1"/>
</dbReference>
<comment type="similarity">
    <text evidence="1">Belongs to the CIA30 family.</text>
</comment>
<dbReference type="RefSeq" id="WP_379901291.1">
    <property type="nucleotide sequence ID" value="NZ_JBHULM010000007.1"/>
</dbReference>
<sequence length="167" mass="18995">MIHQDNNAIIYHSKTDQNTNNWYVLNDGVMGGLSKSTISINTEGIALFKGYVTTENNGGFASVRYAFKTKEVSPFTHVVLRVRGDGKTYQFRIKQKQEQRHSYVATFSTSGNWETITLPLADFYPSFRGKKLDIPNYTATTMEEIAFLIGNKTKEIFHLEVKSIILK</sequence>
<dbReference type="PANTHER" id="PTHR13194">
    <property type="entry name" value="COMPLEX I INTERMEDIATE-ASSOCIATED PROTEIN 30"/>
    <property type="match status" value="1"/>
</dbReference>